<accession>A0A8T2H0V0</accession>
<reference evidence="3 4" key="1">
    <citation type="submission" date="2020-12" db="EMBL/GenBank/DDBJ databases">
        <title>Concerted genomic and epigenomic changes stabilize Arabidopsis allopolyploids.</title>
        <authorList>
            <person name="Chen Z."/>
        </authorList>
    </citation>
    <scope>NUCLEOTIDE SEQUENCE [LARGE SCALE GENOMIC DNA]</scope>
    <source>
        <strain evidence="3">As9502</strain>
        <tissue evidence="3">Leaf</tissue>
    </source>
</reference>
<keyword evidence="2" id="KW-0732">Signal</keyword>
<feature type="chain" id="PRO_5035881887" evidence="2">
    <location>
        <begin position="29"/>
        <end position="170"/>
    </location>
</feature>
<keyword evidence="4" id="KW-1185">Reference proteome</keyword>
<feature type="compositionally biased region" description="Gly residues" evidence="1">
    <location>
        <begin position="133"/>
        <end position="144"/>
    </location>
</feature>
<feature type="region of interest" description="Disordered" evidence="1">
    <location>
        <begin position="64"/>
        <end position="170"/>
    </location>
</feature>
<feature type="signal peptide" evidence="2">
    <location>
        <begin position="1"/>
        <end position="28"/>
    </location>
</feature>
<feature type="non-terminal residue" evidence="3">
    <location>
        <position position="1"/>
    </location>
</feature>
<name>A0A8T2H0V0_ARASU</name>
<sequence>SNPKDVNGNFSLSYLLVCLSCFISGGKTQQIIRNYSDEEDKELSSQQQFPLLGAKVQRRWFREEAGAKGSRGEAEEGVGAKREPGRRGWGEENEDGRGRGTGAKRRRGRGEENEVGGQGRRKGRLVTGQASQVGGGQAVWGGQSGAVSSGSGPSGGWSGQSEAVRSIWDR</sequence>
<evidence type="ECO:0000313" key="4">
    <source>
        <dbReference type="Proteomes" id="UP000694251"/>
    </source>
</evidence>
<gene>
    <name evidence="3" type="ORF">ISN44_As01g003510</name>
</gene>
<comment type="caution">
    <text evidence="3">The sequence shown here is derived from an EMBL/GenBank/DDBJ whole genome shotgun (WGS) entry which is preliminary data.</text>
</comment>
<feature type="compositionally biased region" description="Basic and acidic residues" evidence="1">
    <location>
        <begin position="64"/>
        <end position="98"/>
    </location>
</feature>
<proteinExistence type="predicted"/>
<evidence type="ECO:0000256" key="2">
    <source>
        <dbReference type="SAM" id="SignalP"/>
    </source>
</evidence>
<dbReference type="AlphaFoldDB" id="A0A8T2H0V0"/>
<protein>
    <submittedName>
        <fullName evidence="3">Uncharacterized protein</fullName>
    </submittedName>
</protein>
<dbReference type="EMBL" id="JAEFBJ010000001">
    <property type="protein sequence ID" value="KAG7653030.1"/>
    <property type="molecule type" value="Genomic_DNA"/>
</dbReference>
<dbReference type="Proteomes" id="UP000694251">
    <property type="component" value="Chromosome 1"/>
</dbReference>
<evidence type="ECO:0000313" key="3">
    <source>
        <dbReference type="EMBL" id="KAG7653030.1"/>
    </source>
</evidence>
<organism evidence="3 4">
    <name type="scientific">Arabidopsis suecica</name>
    <name type="common">Swedish thale-cress</name>
    <name type="synonym">Cardaminopsis suecica</name>
    <dbReference type="NCBI Taxonomy" id="45249"/>
    <lineage>
        <taxon>Eukaryota</taxon>
        <taxon>Viridiplantae</taxon>
        <taxon>Streptophyta</taxon>
        <taxon>Embryophyta</taxon>
        <taxon>Tracheophyta</taxon>
        <taxon>Spermatophyta</taxon>
        <taxon>Magnoliopsida</taxon>
        <taxon>eudicotyledons</taxon>
        <taxon>Gunneridae</taxon>
        <taxon>Pentapetalae</taxon>
        <taxon>rosids</taxon>
        <taxon>malvids</taxon>
        <taxon>Brassicales</taxon>
        <taxon>Brassicaceae</taxon>
        <taxon>Camelineae</taxon>
        <taxon>Arabidopsis</taxon>
    </lineage>
</organism>
<evidence type="ECO:0000256" key="1">
    <source>
        <dbReference type="SAM" id="MobiDB-lite"/>
    </source>
</evidence>